<gene>
    <name evidence="1" type="primary">54</name>
    <name evidence="1" type="ORF">SEA_PUMPERNICKEL_54</name>
</gene>
<dbReference type="Proteomes" id="UP000827768">
    <property type="component" value="Segment"/>
</dbReference>
<accession>A0AAE8Y718</accession>
<keyword evidence="2" id="KW-1185">Reference proteome</keyword>
<organism evidence="1 2">
    <name type="scientific">Microbacterium phage Pumpernickel</name>
    <dbReference type="NCBI Taxonomy" id="2885983"/>
    <lineage>
        <taxon>Viruses</taxon>
        <taxon>Duplodnaviria</taxon>
        <taxon>Heunggongvirae</taxon>
        <taxon>Uroviricota</taxon>
        <taxon>Caudoviricetes</taxon>
        <taxon>Pumpernickelvirus</taxon>
        <taxon>Pumpernickelvirus pumpernickel</taxon>
    </lineage>
</organism>
<name>A0AAE8Y718_9CAUD</name>
<dbReference type="GeneID" id="80019694"/>
<reference evidence="1" key="1">
    <citation type="submission" date="2021-09" db="EMBL/GenBank/DDBJ databases">
        <authorList>
            <person name="Andersen S.H."/>
            <person name="Beall E.A."/>
            <person name="Cappelle B."/>
            <person name="Falteisek K.J."/>
            <person name="Fenske B.A."/>
            <person name="Gansluckner N.W."/>
            <person name="Gilbertson S.M."/>
            <person name="Krings K.J."/>
            <person name="Mobeck M."/>
            <person name="Odeku J.O."/>
            <person name="Poncelet M.E."/>
            <person name="Rohr J.R."/>
            <person name="Rolands L."/>
            <person name="Whipple C.D."/>
            <person name="Whipple E.M."/>
            <person name="Spring A.M."/>
            <person name="Klyczek K."/>
            <person name="Garlena R.A."/>
            <person name="Russell D.A."/>
            <person name="Pope W.H."/>
            <person name="Jacobs-Sera D."/>
            <person name="Hatfull G.F."/>
        </authorList>
    </citation>
    <scope>NUCLEOTIDE SEQUENCE</scope>
</reference>
<evidence type="ECO:0000313" key="2">
    <source>
        <dbReference type="Proteomes" id="UP000827768"/>
    </source>
</evidence>
<protein>
    <submittedName>
        <fullName evidence="1">Uncharacterized protein</fullName>
    </submittedName>
</protein>
<dbReference type="EMBL" id="OK040790">
    <property type="protein sequence ID" value="UDL15845.1"/>
    <property type="molecule type" value="Genomic_DNA"/>
</dbReference>
<proteinExistence type="predicted"/>
<evidence type="ECO:0000313" key="1">
    <source>
        <dbReference type="EMBL" id="UDL15845.1"/>
    </source>
</evidence>
<dbReference type="RefSeq" id="YP_010755085.1">
    <property type="nucleotide sequence ID" value="NC_073468.1"/>
</dbReference>
<dbReference type="KEGG" id="vg:80019694"/>
<sequence length="78" mass="9386">MGIRIGIECGQSLWRLRSWSPRRFNWKTRKWEYRWVGKRSGLIRWWDAGNHGEPGVAVGPIMVWKTDNRAVLRENYEQ</sequence>